<dbReference type="Gene3D" id="2.60.40.3140">
    <property type="match status" value="1"/>
</dbReference>
<dbReference type="EMBL" id="CP139781">
    <property type="protein sequence ID" value="WRQ89182.1"/>
    <property type="molecule type" value="Genomic_DNA"/>
</dbReference>
<dbReference type="RefSeq" id="WP_221031049.1">
    <property type="nucleotide sequence ID" value="NZ_CP139781.1"/>
</dbReference>
<gene>
    <name evidence="2" type="ORF">K1X11_007165</name>
</gene>
<evidence type="ECO:0000313" key="2">
    <source>
        <dbReference type="EMBL" id="WRQ89182.1"/>
    </source>
</evidence>
<keyword evidence="3" id="KW-1185">Reference proteome</keyword>
<evidence type="ECO:0000313" key="3">
    <source>
        <dbReference type="Proteomes" id="UP000738431"/>
    </source>
</evidence>
<sequence length="672" mass="76728">MKLLPLQRFVRLFAWFELRRRARPAVGMSVGGKAALAAVVWWLGAGVAEAKNDWDPIDPAEWSRTQSEIDPEAHAEVILKRISYGNPNRESYFRVRIYDEKGVEEYAKIELEHRTGGRVRDLEARTIKPDGTVLTLEKDDIFKQETVKARGVRVTTTSFAPPGLEPGVIIEYRYEVYNGGAGYVNLLTFQESRPVRRCEYEVRIPPVGGYLRALFMNRAKEPVKPDSRNRYNFVMENLPALAEERFAPDFEGLGAAVLLYVSYSAGEDKDEYWRKASGVLAKETRAVTRTSKRLLRDELARILDGSEDAEAKLRKLHDYCRSEFINLNRESPEAVAAQADNPPEIDAVKDVLKHRMGDDQWINRTFVALAVAAGLDARVAKVADRQTFPMNRNITELYFITREVAAVKMAHGWLLTDPGATYLPVTMLAPDYTYAMTCIGDAKQEVTVNSPGTSPKLSSRRRVAHFELQSNGDLEGTVEEHLSGYWALAWRQNRDEDSAEEDRTSKEEWLRESLSDAEVTEYEAENKYAVLQPLVVRYHLKVPAFAERTGSRLFFSPAVFQRGQDPIFEAETRENRIVFPYLWSEVDEITITYPEDFKLEEPSAPSPVDFGRMGAFEVRLQVNPKTREIQLTRLWALGELAHESSRYPYLKGLFEARQEADNHTLTLRRQRK</sequence>
<accession>A0ABZ1CCZ3</accession>
<name>A0ABZ1CCZ3_9BACT</name>
<proteinExistence type="predicted"/>
<dbReference type="Gene3D" id="2.60.120.1130">
    <property type="match status" value="1"/>
</dbReference>
<reference evidence="2 3" key="1">
    <citation type="submission" date="2021-08" db="EMBL/GenBank/DDBJ databases">
        <authorList>
            <person name="Zhang D."/>
            <person name="Zhang A."/>
            <person name="Wang L."/>
        </authorList>
    </citation>
    <scope>NUCLEOTIDE SEQUENCE [LARGE SCALE GENOMIC DNA]</scope>
    <source>
        <strain evidence="2 3">WL0086</strain>
    </source>
</reference>
<organism evidence="2 3">
    <name type="scientific">Actomonas aquatica</name>
    <dbReference type="NCBI Taxonomy" id="2866162"/>
    <lineage>
        <taxon>Bacteria</taxon>
        <taxon>Pseudomonadati</taxon>
        <taxon>Verrucomicrobiota</taxon>
        <taxon>Opitutia</taxon>
        <taxon>Opitutales</taxon>
        <taxon>Opitutaceae</taxon>
        <taxon>Actomonas</taxon>
    </lineage>
</organism>
<feature type="domain" description="DUF3857" evidence="1">
    <location>
        <begin position="89"/>
        <end position="240"/>
    </location>
</feature>
<dbReference type="InterPro" id="IPR024618">
    <property type="entry name" value="DUF3857"/>
</dbReference>
<reference evidence="2 3" key="2">
    <citation type="submission" date="2023-12" db="EMBL/GenBank/DDBJ databases">
        <title>Description of an unclassified Opitutus bacterium of Verrucomicrobiota.</title>
        <authorList>
            <person name="Zhang D.-F."/>
        </authorList>
    </citation>
    <scope>NUCLEOTIDE SEQUENCE [LARGE SCALE GENOMIC DNA]</scope>
    <source>
        <strain evidence="2 3">WL0086</strain>
    </source>
</reference>
<dbReference type="Pfam" id="PF12969">
    <property type="entry name" value="DUF3857"/>
    <property type="match status" value="1"/>
</dbReference>
<protein>
    <submittedName>
        <fullName evidence="2">DUF3857 domain-containing protein</fullName>
    </submittedName>
</protein>
<evidence type="ECO:0000259" key="1">
    <source>
        <dbReference type="Pfam" id="PF12969"/>
    </source>
</evidence>
<dbReference type="Proteomes" id="UP000738431">
    <property type="component" value="Chromosome"/>
</dbReference>